<evidence type="ECO:0000256" key="1">
    <source>
        <dbReference type="SAM" id="Phobius"/>
    </source>
</evidence>
<dbReference type="STRING" id="69332.A0A388K9K4"/>
<feature type="transmembrane region" description="Helical" evidence="1">
    <location>
        <begin position="7"/>
        <end position="31"/>
    </location>
</feature>
<accession>A0A388K9K4</accession>
<keyword evidence="1" id="KW-0472">Membrane</keyword>
<feature type="transmembrane region" description="Helical" evidence="1">
    <location>
        <begin position="43"/>
        <end position="66"/>
    </location>
</feature>
<dbReference type="AlphaFoldDB" id="A0A388K9K4"/>
<keyword evidence="3" id="KW-1185">Reference proteome</keyword>
<keyword evidence="1" id="KW-0812">Transmembrane</keyword>
<proteinExistence type="predicted"/>
<evidence type="ECO:0000313" key="2">
    <source>
        <dbReference type="EMBL" id="GBG66707.1"/>
    </source>
</evidence>
<reference evidence="2 3" key="1">
    <citation type="journal article" date="2018" name="Cell">
        <title>The Chara Genome: Secondary Complexity and Implications for Plant Terrestrialization.</title>
        <authorList>
            <person name="Nishiyama T."/>
            <person name="Sakayama H."/>
            <person name="Vries J.D."/>
            <person name="Buschmann H."/>
            <person name="Saint-Marcoux D."/>
            <person name="Ullrich K.K."/>
            <person name="Haas F.B."/>
            <person name="Vanderstraeten L."/>
            <person name="Becker D."/>
            <person name="Lang D."/>
            <person name="Vosolsobe S."/>
            <person name="Rombauts S."/>
            <person name="Wilhelmsson P.K.I."/>
            <person name="Janitza P."/>
            <person name="Kern R."/>
            <person name="Heyl A."/>
            <person name="Rumpler F."/>
            <person name="Villalobos L.I.A.C."/>
            <person name="Clay J.M."/>
            <person name="Skokan R."/>
            <person name="Toyoda A."/>
            <person name="Suzuki Y."/>
            <person name="Kagoshima H."/>
            <person name="Schijlen E."/>
            <person name="Tajeshwar N."/>
            <person name="Catarino B."/>
            <person name="Hetherington A.J."/>
            <person name="Saltykova A."/>
            <person name="Bonnot C."/>
            <person name="Breuninger H."/>
            <person name="Symeonidi A."/>
            <person name="Radhakrishnan G.V."/>
            <person name="Van Nieuwerburgh F."/>
            <person name="Deforce D."/>
            <person name="Chang C."/>
            <person name="Karol K.G."/>
            <person name="Hedrich R."/>
            <person name="Ulvskov P."/>
            <person name="Glockner G."/>
            <person name="Delwiche C.F."/>
            <person name="Petrasek J."/>
            <person name="Van de Peer Y."/>
            <person name="Friml J."/>
            <person name="Beilby M."/>
            <person name="Dolan L."/>
            <person name="Kohara Y."/>
            <person name="Sugano S."/>
            <person name="Fujiyama A."/>
            <person name="Delaux P.-M."/>
            <person name="Quint M."/>
            <person name="TheiBen G."/>
            <person name="Hagemann M."/>
            <person name="Harholt J."/>
            <person name="Dunand C."/>
            <person name="Zachgo S."/>
            <person name="Langdale J."/>
            <person name="Maumus F."/>
            <person name="Straeten D.V.D."/>
            <person name="Gould S.B."/>
            <person name="Rensing S.A."/>
        </authorList>
    </citation>
    <scope>NUCLEOTIDE SEQUENCE [LARGE SCALE GENOMIC DNA]</scope>
    <source>
        <strain evidence="2 3">S276</strain>
    </source>
</reference>
<dbReference type="Gramene" id="GBG66707">
    <property type="protein sequence ID" value="GBG66707"/>
    <property type="gene ID" value="CBR_g68691"/>
</dbReference>
<name>A0A388K9K4_CHABU</name>
<dbReference type="EMBL" id="BFEA01000078">
    <property type="protein sequence ID" value="GBG66707.1"/>
    <property type="molecule type" value="Genomic_DNA"/>
</dbReference>
<keyword evidence="1" id="KW-1133">Transmembrane helix</keyword>
<sequence length="219" mass="23786">MMLVHRLLFWADVVVVGVLEVEACAAFLVGVVEALLPVTGVNGSGVCLDLLMCAISGSAAMAPLLLPPAVAGILTGASGNMMPANMFANGTFFKVGWLMRDLRDFRMGRVFEFTGSVSRHEIRHYEIDARGELSLRLVVGLGYDGEYLRDVIVYVTKVDNDVPDRHVGATVDIVECMVRLVTTAILSEHGDYLSSIVEWEAILDAPLVGRGYMRGVLQL</sequence>
<gene>
    <name evidence="2" type="ORF">CBR_g68691</name>
</gene>
<organism evidence="2 3">
    <name type="scientific">Chara braunii</name>
    <name type="common">Braun's stonewort</name>
    <dbReference type="NCBI Taxonomy" id="69332"/>
    <lineage>
        <taxon>Eukaryota</taxon>
        <taxon>Viridiplantae</taxon>
        <taxon>Streptophyta</taxon>
        <taxon>Charophyceae</taxon>
        <taxon>Charales</taxon>
        <taxon>Characeae</taxon>
        <taxon>Chara</taxon>
    </lineage>
</organism>
<evidence type="ECO:0000313" key="3">
    <source>
        <dbReference type="Proteomes" id="UP000265515"/>
    </source>
</evidence>
<protein>
    <submittedName>
        <fullName evidence="2">Uncharacterized protein</fullName>
    </submittedName>
</protein>
<dbReference type="Proteomes" id="UP000265515">
    <property type="component" value="Unassembled WGS sequence"/>
</dbReference>
<comment type="caution">
    <text evidence="2">The sequence shown here is derived from an EMBL/GenBank/DDBJ whole genome shotgun (WGS) entry which is preliminary data.</text>
</comment>